<accession>A0A1H0I193</accession>
<reference evidence="3" key="1">
    <citation type="submission" date="2016-10" db="EMBL/GenBank/DDBJ databases">
        <authorList>
            <person name="Varghese N."/>
            <person name="Submissions S."/>
        </authorList>
    </citation>
    <scope>NUCLEOTIDE SEQUENCE [LARGE SCALE GENOMIC DNA]</scope>
    <source>
        <strain evidence="3">CGMCC 1.10369</strain>
    </source>
</reference>
<evidence type="ECO:0000313" key="2">
    <source>
        <dbReference type="EMBL" id="SDO25175.1"/>
    </source>
</evidence>
<gene>
    <name evidence="2" type="ORF">SAMN04488053_109132</name>
</gene>
<evidence type="ECO:0000313" key="3">
    <source>
        <dbReference type="Proteomes" id="UP000198778"/>
    </source>
</evidence>
<name>A0A1H0I193_9BACI</name>
<organism evidence="2 3">
    <name type="scientific">Alkalicoccus daliensis</name>
    <dbReference type="NCBI Taxonomy" id="745820"/>
    <lineage>
        <taxon>Bacteria</taxon>
        <taxon>Bacillati</taxon>
        <taxon>Bacillota</taxon>
        <taxon>Bacilli</taxon>
        <taxon>Bacillales</taxon>
        <taxon>Bacillaceae</taxon>
        <taxon>Alkalicoccus</taxon>
    </lineage>
</organism>
<dbReference type="Proteomes" id="UP000198778">
    <property type="component" value="Unassembled WGS sequence"/>
</dbReference>
<sequence length="57" mass="6015">MLKALQGVLSIFALMSVVAVVFLDMQGFVYAAIAFAAAAVVVQLVSIKNKKSDAAER</sequence>
<feature type="transmembrane region" description="Helical" evidence="1">
    <location>
        <begin position="29"/>
        <end position="47"/>
    </location>
</feature>
<keyword evidence="3" id="KW-1185">Reference proteome</keyword>
<dbReference type="EMBL" id="FNIL01000009">
    <property type="protein sequence ID" value="SDO25175.1"/>
    <property type="molecule type" value="Genomic_DNA"/>
</dbReference>
<proteinExistence type="predicted"/>
<keyword evidence="1" id="KW-0472">Membrane</keyword>
<dbReference type="AlphaFoldDB" id="A0A1H0I193"/>
<keyword evidence="1" id="KW-1133">Transmembrane helix</keyword>
<protein>
    <submittedName>
        <fullName evidence="2">Uncharacterized protein</fullName>
    </submittedName>
</protein>
<keyword evidence="1" id="KW-0812">Transmembrane</keyword>
<dbReference type="RefSeq" id="WP_175444298.1">
    <property type="nucleotide sequence ID" value="NZ_FNIL01000009.1"/>
</dbReference>
<evidence type="ECO:0000256" key="1">
    <source>
        <dbReference type="SAM" id="Phobius"/>
    </source>
</evidence>
<dbReference type="STRING" id="745820.SAMN04488053_109132"/>